<dbReference type="InterPro" id="IPR046884">
    <property type="entry name" value="MnmA-like_central"/>
</dbReference>
<proteinExistence type="inferred from homology"/>
<dbReference type="HAMAP" id="MF_00144">
    <property type="entry name" value="tRNA_thiouridyl_MnmA"/>
    <property type="match status" value="1"/>
</dbReference>
<evidence type="ECO:0000256" key="2">
    <source>
        <dbReference type="ARBA" id="ARBA00006191"/>
    </source>
</evidence>
<name>A0AA35U1A9_GEOBA</name>
<dbReference type="PANTHER" id="PTHR11933:SF5">
    <property type="entry name" value="MITOCHONDRIAL TRNA-SPECIFIC 2-THIOURIDYLASE 1"/>
    <property type="match status" value="1"/>
</dbReference>
<dbReference type="Gene3D" id="3.40.50.620">
    <property type="entry name" value="HUPs"/>
    <property type="match status" value="1"/>
</dbReference>
<dbReference type="InterPro" id="IPR004506">
    <property type="entry name" value="MnmA-like"/>
</dbReference>
<dbReference type="Proteomes" id="UP001174909">
    <property type="component" value="Unassembled WGS sequence"/>
</dbReference>
<dbReference type="Pfam" id="PF20259">
    <property type="entry name" value="tRNA_Me_trans_M"/>
    <property type="match status" value="1"/>
</dbReference>
<evidence type="ECO:0000259" key="13">
    <source>
        <dbReference type="Pfam" id="PF20258"/>
    </source>
</evidence>
<evidence type="ECO:0000256" key="12">
    <source>
        <dbReference type="ARBA" id="ARBA00049564"/>
    </source>
</evidence>
<protein>
    <recommendedName>
        <fullName evidence="3">tRNA-5-taurinomethyluridine 2-sulfurtransferase</fullName>
        <ecNumber evidence="3">2.8.1.14</ecNumber>
    </recommendedName>
</protein>
<dbReference type="InterPro" id="IPR014729">
    <property type="entry name" value="Rossmann-like_a/b/a_fold"/>
</dbReference>
<reference evidence="15" key="1">
    <citation type="submission" date="2023-03" db="EMBL/GenBank/DDBJ databases">
        <authorList>
            <person name="Steffen K."/>
            <person name="Cardenas P."/>
        </authorList>
    </citation>
    <scope>NUCLEOTIDE SEQUENCE</scope>
</reference>
<dbReference type="FunFam" id="3.40.50.620:FF:000115">
    <property type="entry name" value="tRNA-specific 2-thiouridylase MnmA"/>
    <property type="match status" value="1"/>
</dbReference>
<dbReference type="GO" id="GO:0005524">
    <property type="term" value="F:ATP binding"/>
    <property type="evidence" value="ECO:0007669"/>
    <property type="project" value="UniProtKB-KW"/>
</dbReference>
<evidence type="ECO:0000256" key="10">
    <source>
        <dbReference type="ARBA" id="ARBA00022884"/>
    </source>
</evidence>
<dbReference type="NCBIfam" id="NF001138">
    <property type="entry name" value="PRK00143.1"/>
    <property type="match status" value="1"/>
</dbReference>
<dbReference type="EC" id="2.8.1.14" evidence="3"/>
<evidence type="ECO:0000313" key="16">
    <source>
        <dbReference type="Proteomes" id="UP001174909"/>
    </source>
</evidence>
<keyword evidence="6" id="KW-0808">Transferase</keyword>
<evidence type="ECO:0000256" key="3">
    <source>
        <dbReference type="ARBA" id="ARBA00011953"/>
    </source>
</evidence>
<dbReference type="Pfam" id="PF20258">
    <property type="entry name" value="tRNA_Me_trans_C"/>
    <property type="match status" value="1"/>
</dbReference>
<dbReference type="NCBIfam" id="TIGR00420">
    <property type="entry name" value="trmU"/>
    <property type="match status" value="1"/>
</dbReference>
<keyword evidence="7" id="KW-0819">tRNA processing</keyword>
<evidence type="ECO:0000256" key="8">
    <source>
        <dbReference type="ARBA" id="ARBA00022741"/>
    </source>
</evidence>
<keyword evidence="9" id="KW-0067">ATP-binding</keyword>
<evidence type="ECO:0000256" key="4">
    <source>
        <dbReference type="ARBA" id="ARBA00022490"/>
    </source>
</evidence>
<keyword evidence="4" id="KW-0963">Cytoplasm</keyword>
<evidence type="ECO:0000256" key="9">
    <source>
        <dbReference type="ARBA" id="ARBA00022840"/>
    </source>
</evidence>
<evidence type="ECO:0000256" key="11">
    <source>
        <dbReference type="ARBA" id="ARBA00023157"/>
    </source>
</evidence>
<keyword evidence="16" id="KW-1185">Reference proteome</keyword>
<keyword evidence="11" id="KW-1015">Disulfide bond</keyword>
<evidence type="ECO:0000256" key="6">
    <source>
        <dbReference type="ARBA" id="ARBA00022679"/>
    </source>
</evidence>
<evidence type="ECO:0000256" key="1">
    <source>
        <dbReference type="ARBA" id="ARBA00003986"/>
    </source>
</evidence>
<dbReference type="GO" id="GO:0061708">
    <property type="term" value="F:tRNA-5-taurinomethyluridine 2-sulfurtransferase"/>
    <property type="evidence" value="ECO:0007669"/>
    <property type="project" value="UniProtKB-EC"/>
</dbReference>
<dbReference type="GO" id="GO:0000049">
    <property type="term" value="F:tRNA binding"/>
    <property type="evidence" value="ECO:0007669"/>
    <property type="project" value="UniProtKB-KW"/>
</dbReference>
<keyword evidence="10" id="KW-0694">RNA-binding</keyword>
<dbReference type="SUPFAM" id="SSF52402">
    <property type="entry name" value="Adenine nucleotide alpha hydrolases-like"/>
    <property type="match status" value="1"/>
</dbReference>
<accession>A0AA35U1A9</accession>
<dbReference type="Gene3D" id="2.30.30.280">
    <property type="entry name" value="Adenine nucleotide alpha hydrolases-like domains"/>
    <property type="match status" value="1"/>
</dbReference>
<dbReference type="FunFam" id="2.30.30.280:FF:000001">
    <property type="entry name" value="tRNA-specific 2-thiouridylase MnmA"/>
    <property type="match status" value="1"/>
</dbReference>
<evidence type="ECO:0000313" key="15">
    <source>
        <dbReference type="EMBL" id="CAI8056872.1"/>
    </source>
</evidence>
<comment type="catalytic activity">
    <reaction evidence="12">
        <text>5-taurinomethyluridine(34) in tRNA + S-sulfanyl-L-cysteinyl-[protein] + AH2 + ATP = 5-taurinomethyl-2-thiouridine(34) in tRNA + L-cysteinyl-[protein] + A + AMP + diphosphate + H(+)</text>
        <dbReference type="Rhea" id="RHEA:47040"/>
        <dbReference type="Rhea" id="RHEA-COMP:10131"/>
        <dbReference type="Rhea" id="RHEA-COMP:11726"/>
        <dbReference type="Rhea" id="RHEA-COMP:11732"/>
        <dbReference type="Rhea" id="RHEA-COMP:11733"/>
        <dbReference type="ChEBI" id="CHEBI:13193"/>
        <dbReference type="ChEBI" id="CHEBI:15378"/>
        <dbReference type="ChEBI" id="CHEBI:17499"/>
        <dbReference type="ChEBI" id="CHEBI:29950"/>
        <dbReference type="ChEBI" id="CHEBI:30616"/>
        <dbReference type="ChEBI" id="CHEBI:33019"/>
        <dbReference type="ChEBI" id="CHEBI:61963"/>
        <dbReference type="ChEBI" id="CHEBI:87171"/>
        <dbReference type="ChEBI" id="CHEBI:87172"/>
        <dbReference type="ChEBI" id="CHEBI:456215"/>
        <dbReference type="EC" id="2.8.1.14"/>
    </reaction>
</comment>
<evidence type="ECO:0000256" key="7">
    <source>
        <dbReference type="ARBA" id="ARBA00022694"/>
    </source>
</evidence>
<dbReference type="Pfam" id="PF03054">
    <property type="entry name" value="tRNA_Me_trans"/>
    <property type="match status" value="1"/>
</dbReference>
<keyword evidence="8" id="KW-0547">Nucleotide-binding</keyword>
<dbReference type="EMBL" id="CASHTH010004402">
    <property type="protein sequence ID" value="CAI8056872.1"/>
    <property type="molecule type" value="Genomic_DNA"/>
</dbReference>
<dbReference type="AlphaFoldDB" id="A0AA35U1A9"/>
<dbReference type="CDD" id="cd01998">
    <property type="entry name" value="MnmA_TRMU-like"/>
    <property type="match status" value="1"/>
</dbReference>
<dbReference type="FunFam" id="2.40.30.10:FF:000023">
    <property type="entry name" value="tRNA-specific 2-thiouridylase MnmA"/>
    <property type="match status" value="1"/>
</dbReference>
<comment type="similarity">
    <text evidence="2">Belongs to the MnmA/TRMU family.</text>
</comment>
<evidence type="ECO:0000259" key="14">
    <source>
        <dbReference type="Pfam" id="PF20259"/>
    </source>
</evidence>
<dbReference type="PANTHER" id="PTHR11933">
    <property type="entry name" value="TRNA 5-METHYLAMINOMETHYL-2-THIOURIDYLATE -METHYLTRANSFERASE"/>
    <property type="match status" value="1"/>
</dbReference>
<sequence>MNAMNDTPSPGSRVVVAMSGGVDSSVAALLLHQEGYEVIGVTMKLYDIDQADLPDYYRGCCTIDDVEDARAVCRILGVPHYVLNVQREFRTFVIDYFQSEYESGRTPHPCIACNDKIKFSFLAQRAQLMNATHVATGHYARIVAGGSGAWELLRGVDAGKDQSYVLFGMRQDQLASTLMPIGHYPKDDIRRLASDANFPNADKPDSQDICFIPTGDYREFLRQRTDEHPGDIVDPAGNVLGQHEGIQYFTVGQRRGLGLSGGPPRFVIRLEPDTRQVVVGSEEQLYGDSFYADPVSWVSGVPPTGELSVTVKIRYKFAEAPATVTPVGSGAVVRFHNPQRAITPGQAAVFYQGDSVLGGGVIAGGIPPESPEPAVGRTAPAHA</sequence>
<comment type="function">
    <text evidence="1">Catalyzes the 2-thiolation of uridine at the wobble position (U34) of mitochondrial tRNA(Lys), tRNA(Glu) and tRNA(Gln). Required for the formation of 5-taurinomethyl-2-thiouridine (tm5s2U) of mitochondrial tRNA(Lys), tRNA(Glu), and tRNA(Gln) at the wobble position. ATP is required to activate the C2 atom of the wobble base.</text>
</comment>
<comment type="caution">
    <text evidence="15">The sequence shown here is derived from an EMBL/GenBank/DDBJ whole genome shotgun (WGS) entry which is preliminary data.</text>
</comment>
<keyword evidence="5" id="KW-0820">tRNA-binding</keyword>
<dbReference type="InterPro" id="IPR023382">
    <property type="entry name" value="MnmA-like_central_sf"/>
</dbReference>
<gene>
    <name evidence="15" type="ORF">GBAR_LOCUS30973</name>
</gene>
<feature type="domain" description="tRNA-specific 2-thiouridylase MnmA-like central" evidence="14">
    <location>
        <begin position="219"/>
        <end position="280"/>
    </location>
</feature>
<feature type="domain" description="tRNA-specific 2-thiouridylase MnmA-like C-terminal" evidence="13">
    <location>
        <begin position="288"/>
        <end position="362"/>
    </location>
</feature>
<dbReference type="InterPro" id="IPR046885">
    <property type="entry name" value="MnmA-like_C"/>
</dbReference>
<dbReference type="GO" id="GO:0002143">
    <property type="term" value="P:tRNA wobble position uridine thiolation"/>
    <property type="evidence" value="ECO:0007669"/>
    <property type="project" value="TreeGrafter"/>
</dbReference>
<evidence type="ECO:0000256" key="5">
    <source>
        <dbReference type="ARBA" id="ARBA00022555"/>
    </source>
</evidence>
<dbReference type="Gene3D" id="2.40.30.10">
    <property type="entry name" value="Translation factors"/>
    <property type="match status" value="1"/>
</dbReference>
<organism evidence="15 16">
    <name type="scientific">Geodia barretti</name>
    <name type="common">Barrett's horny sponge</name>
    <dbReference type="NCBI Taxonomy" id="519541"/>
    <lineage>
        <taxon>Eukaryota</taxon>
        <taxon>Metazoa</taxon>
        <taxon>Porifera</taxon>
        <taxon>Demospongiae</taxon>
        <taxon>Heteroscleromorpha</taxon>
        <taxon>Tetractinellida</taxon>
        <taxon>Astrophorina</taxon>
        <taxon>Geodiidae</taxon>
        <taxon>Geodia</taxon>
    </lineage>
</organism>